<feature type="binding site" evidence="5">
    <location>
        <position position="76"/>
    </location>
    <ligand>
        <name>isopentenyl diphosphate</name>
        <dbReference type="ChEBI" id="CHEBI:128769"/>
    </ligand>
</feature>
<evidence type="ECO:0000256" key="5">
    <source>
        <dbReference type="HAMAP-Rule" id="MF_00191"/>
    </source>
</evidence>
<dbReference type="Proteomes" id="UP000190027">
    <property type="component" value="Unassembled WGS sequence"/>
</dbReference>
<comment type="catalytic activity">
    <reaction evidence="5">
        <text>isopentenyl diphosphate + 2 oxidized [2Fe-2S]-[ferredoxin] + H2O = (2E)-4-hydroxy-3-methylbut-2-enyl diphosphate + 2 reduced [2Fe-2S]-[ferredoxin] + 2 H(+)</text>
        <dbReference type="Rhea" id="RHEA:24488"/>
        <dbReference type="Rhea" id="RHEA-COMP:10000"/>
        <dbReference type="Rhea" id="RHEA-COMP:10001"/>
        <dbReference type="ChEBI" id="CHEBI:15377"/>
        <dbReference type="ChEBI" id="CHEBI:15378"/>
        <dbReference type="ChEBI" id="CHEBI:33737"/>
        <dbReference type="ChEBI" id="CHEBI:33738"/>
        <dbReference type="ChEBI" id="CHEBI:128753"/>
        <dbReference type="ChEBI" id="CHEBI:128769"/>
        <dbReference type="EC" id="1.17.7.4"/>
    </reaction>
</comment>
<organism evidence="6 7">
    <name type="scientific">Paucidesulfovibrio gracilis DSM 16080</name>
    <dbReference type="NCBI Taxonomy" id="1121449"/>
    <lineage>
        <taxon>Bacteria</taxon>
        <taxon>Pseudomonadati</taxon>
        <taxon>Thermodesulfobacteriota</taxon>
        <taxon>Desulfovibrionia</taxon>
        <taxon>Desulfovibrionales</taxon>
        <taxon>Desulfovibrionaceae</taxon>
        <taxon>Paucidesulfovibrio</taxon>
    </lineage>
</organism>
<dbReference type="PANTHER" id="PTHR30426">
    <property type="entry name" value="4-HYDROXY-3-METHYLBUT-2-ENYL DIPHOSPHATE REDUCTASE"/>
    <property type="match status" value="1"/>
</dbReference>
<dbReference type="GO" id="GO:0019288">
    <property type="term" value="P:isopentenyl diphosphate biosynthetic process, methylerythritol 4-phosphate pathway"/>
    <property type="evidence" value="ECO:0007669"/>
    <property type="project" value="UniProtKB-UniRule"/>
</dbReference>
<dbReference type="RefSeq" id="WP_078715905.1">
    <property type="nucleotide sequence ID" value="NZ_FUYC01000001.1"/>
</dbReference>
<evidence type="ECO:0000313" key="7">
    <source>
        <dbReference type="Proteomes" id="UP000190027"/>
    </source>
</evidence>
<dbReference type="EMBL" id="FUYC01000001">
    <property type="protein sequence ID" value="SKA72265.1"/>
    <property type="molecule type" value="Genomic_DNA"/>
</dbReference>
<feature type="binding site" evidence="5">
    <location>
        <position position="223"/>
    </location>
    <ligand>
        <name>isopentenyl diphosphate</name>
        <dbReference type="ChEBI" id="CHEBI:128769"/>
    </ligand>
</feature>
<dbReference type="OrthoDB" id="9804068at2"/>
<keyword evidence="4 5" id="KW-0411">Iron-sulfur</keyword>
<dbReference type="PANTHER" id="PTHR30426:SF0">
    <property type="entry name" value="4-HYDROXY-3-METHYLBUT-2-ENYL DIPHOSPHATE REDUCTASE"/>
    <property type="match status" value="1"/>
</dbReference>
<comment type="pathway">
    <text evidence="5">Isoprenoid biosynthesis; dimethylallyl diphosphate biosynthesis; dimethylallyl diphosphate from (2E)-4-hydroxy-3-methylbutenyl diphosphate: step 1/1.</text>
</comment>
<evidence type="ECO:0000256" key="1">
    <source>
        <dbReference type="ARBA" id="ARBA00022485"/>
    </source>
</evidence>
<feature type="binding site" evidence="5">
    <location>
        <position position="267"/>
    </location>
    <ligand>
        <name>(2E)-4-hydroxy-3-methylbut-2-enyl diphosphate</name>
        <dbReference type="ChEBI" id="CHEBI:128753"/>
    </ligand>
</feature>
<keyword evidence="2 5" id="KW-0479">Metal-binding</keyword>
<protein>
    <recommendedName>
        <fullName evidence="5">4-hydroxy-3-methylbut-2-enyl diphosphate reductase</fullName>
        <shortName evidence="5">HMBPP reductase</shortName>
        <ecNumber evidence="5">1.17.7.4</ecNumber>
    </recommendedName>
</protein>
<dbReference type="GO" id="GO:0051539">
    <property type="term" value="F:4 iron, 4 sulfur cluster binding"/>
    <property type="evidence" value="ECO:0007669"/>
    <property type="project" value="UniProtKB-UniRule"/>
</dbReference>
<dbReference type="InterPro" id="IPR003451">
    <property type="entry name" value="LytB/IspH"/>
</dbReference>
<feature type="binding site" evidence="5">
    <location>
        <position position="225"/>
    </location>
    <ligand>
        <name>dimethylallyl diphosphate</name>
        <dbReference type="ChEBI" id="CHEBI:57623"/>
    </ligand>
</feature>
<gene>
    <name evidence="5" type="primary">ispH</name>
    <name evidence="6" type="ORF">SAMN02745704_00330</name>
</gene>
<proteinExistence type="inferred from homology"/>
<feature type="binding site" evidence="5">
    <location>
        <position position="126"/>
    </location>
    <ligand>
        <name>isopentenyl diphosphate</name>
        <dbReference type="ChEBI" id="CHEBI:128769"/>
    </ligand>
</feature>
<dbReference type="Gene3D" id="3.40.1010.20">
    <property type="entry name" value="4-hydroxy-3-methylbut-2-enyl diphosphate reductase, catalytic domain"/>
    <property type="match status" value="2"/>
</dbReference>
<accession>A0A1T4W5E5</accession>
<keyword evidence="5" id="KW-0414">Isoprene biosynthesis</keyword>
<reference evidence="6 7" key="1">
    <citation type="submission" date="2017-02" db="EMBL/GenBank/DDBJ databases">
        <authorList>
            <person name="Peterson S.W."/>
        </authorList>
    </citation>
    <scope>NUCLEOTIDE SEQUENCE [LARGE SCALE GENOMIC DNA]</scope>
    <source>
        <strain evidence="6 7">DSM 16080</strain>
    </source>
</reference>
<dbReference type="STRING" id="1121449.SAMN02745704_00330"/>
<feature type="binding site" evidence="5">
    <location>
        <position position="267"/>
    </location>
    <ligand>
        <name>dimethylallyl diphosphate</name>
        <dbReference type="ChEBI" id="CHEBI:57623"/>
    </ligand>
</feature>
<feature type="binding site" evidence="5">
    <location>
        <position position="126"/>
    </location>
    <ligand>
        <name>dimethylallyl diphosphate</name>
        <dbReference type="ChEBI" id="CHEBI:57623"/>
    </ligand>
</feature>
<feature type="binding site" evidence="5">
    <location>
        <position position="225"/>
    </location>
    <ligand>
        <name>isopentenyl diphosphate</name>
        <dbReference type="ChEBI" id="CHEBI:128769"/>
    </ligand>
</feature>
<evidence type="ECO:0000256" key="3">
    <source>
        <dbReference type="ARBA" id="ARBA00023004"/>
    </source>
</evidence>
<evidence type="ECO:0000256" key="4">
    <source>
        <dbReference type="ARBA" id="ARBA00023014"/>
    </source>
</evidence>
<feature type="binding site" evidence="5">
    <location>
        <position position="223"/>
    </location>
    <ligand>
        <name>(2E)-4-hydroxy-3-methylbut-2-enyl diphosphate</name>
        <dbReference type="ChEBI" id="CHEBI:128753"/>
    </ligand>
</feature>
<comment type="pathway">
    <text evidence="5">Isoprenoid biosynthesis; isopentenyl diphosphate biosynthesis via DXP pathway; isopentenyl diphosphate from 1-deoxy-D-xylulose 5-phosphate: step 6/6.</text>
</comment>
<feature type="binding site" evidence="5">
    <location>
        <position position="166"/>
    </location>
    <ligand>
        <name>(2E)-4-hydroxy-3-methylbut-2-enyl diphosphate</name>
        <dbReference type="ChEBI" id="CHEBI:128753"/>
    </ligand>
</feature>
<keyword evidence="1 5" id="KW-0004">4Fe-4S</keyword>
<feature type="binding site" evidence="5">
    <location>
        <position position="225"/>
    </location>
    <ligand>
        <name>(2E)-4-hydroxy-3-methylbut-2-enyl diphosphate</name>
        <dbReference type="ChEBI" id="CHEBI:128753"/>
    </ligand>
</feature>
<dbReference type="Gene3D" id="3.40.50.11270">
    <property type="match status" value="1"/>
</dbReference>
<feature type="binding site" evidence="5">
    <location>
        <position position="98"/>
    </location>
    <ligand>
        <name>[4Fe-4S] cluster</name>
        <dbReference type="ChEBI" id="CHEBI:49883"/>
    </ligand>
</feature>
<comment type="function">
    <text evidence="5">Catalyzes the conversion of 1-hydroxy-2-methyl-2-(E)-butenyl 4-diphosphate (HMBPP) into a mixture of isopentenyl diphosphate (IPP) and dimethylallyl diphosphate (DMAPP). Acts in the terminal step of the DOXP/MEP pathway for isoprenoid precursor biosynthesis.</text>
</comment>
<feature type="binding site" evidence="5">
    <location>
        <position position="12"/>
    </location>
    <ligand>
        <name>[4Fe-4S] cluster</name>
        <dbReference type="ChEBI" id="CHEBI:49883"/>
    </ligand>
</feature>
<dbReference type="GO" id="GO:0050992">
    <property type="term" value="P:dimethylallyl diphosphate biosynthetic process"/>
    <property type="evidence" value="ECO:0007669"/>
    <property type="project" value="UniProtKB-UniRule"/>
</dbReference>
<dbReference type="Pfam" id="PF02401">
    <property type="entry name" value="LYTB"/>
    <property type="match status" value="1"/>
</dbReference>
<dbReference type="UniPathway" id="UPA00059">
    <property type="reaction ID" value="UER00105"/>
</dbReference>
<feature type="binding site" evidence="5">
    <location>
        <position position="43"/>
    </location>
    <ligand>
        <name>isopentenyl diphosphate</name>
        <dbReference type="ChEBI" id="CHEBI:128769"/>
    </ligand>
</feature>
<name>A0A1T4W5E5_9BACT</name>
<evidence type="ECO:0000313" key="6">
    <source>
        <dbReference type="EMBL" id="SKA72265.1"/>
    </source>
</evidence>
<dbReference type="HAMAP" id="MF_00191">
    <property type="entry name" value="IspH"/>
    <property type="match status" value="1"/>
</dbReference>
<dbReference type="UniPathway" id="UPA00056">
    <property type="reaction ID" value="UER00097"/>
</dbReference>
<feature type="binding site" evidence="5">
    <location>
        <position position="43"/>
    </location>
    <ligand>
        <name>dimethylallyl diphosphate</name>
        <dbReference type="ChEBI" id="CHEBI:57623"/>
    </ligand>
</feature>
<feature type="binding site" evidence="5">
    <location>
        <position position="76"/>
    </location>
    <ligand>
        <name>(2E)-4-hydroxy-3-methylbut-2-enyl diphosphate</name>
        <dbReference type="ChEBI" id="CHEBI:128753"/>
    </ligand>
</feature>
<comment type="similarity">
    <text evidence="5">Belongs to the IspH family.</text>
</comment>
<dbReference type="EC" id="1.17.7.4" evidence="5"/>
<feature type="active site" description="Proton donor" evidence="5">
    <location>
        <position position="128"/>
    </location>
</feature>
<dbReference type="GO" id="GO:0046872">
    <property type="term" value="F:metal ion binding"/>
    <property type="evidence" value="ECO:0007669"/>
    <property type="project" value="UniProtKB-KW"/>
</dbReference>
<feature type="binding site" evidence="5">
    <location>
        <position position="195"/>
    </location>
    <ligand>
        <name>[4Fe-4S] cluster</name>
        <dbReference type="ChEBI" id="CHEBI:49883"/>
    </ligand>
</feature>
<dbReference type="GO" id="GO:0016114">
    <property type="term" value="P:terpenoid biosynthetic process"/>
    <property type="evidence" value="ECO:0007669"/>
    <property type="project" value="UniProtKB-UniRule"/>
</dbReference>
<feature type="binding site" evidence="5">
    <location>
        <position position="126"/>
    </location>
    <ligand>
        <name>(2E)-4-hydroxy-3-methylbut-2-enyl diphosphate</name>
        <dbReference type="ChEBI" id="CHEBI:128753"/>
    </ligand>
</feature>
<comment type="caution">
    <text evidence="5">Lacks conserved residue(s) required for the propagation of feature annotation.</text>
</comment>
<feature type="binding site" evidence="5">
    <location>
        <position position="76"/>
    </location>
    <ligand>
        <name>dimethylallyl diphosphate</name>
        <dbReference type="ChEBI" id="CHEBI:57623"/>
    </ligand>
</feature>
<feature type="binding site" evidence="5">
    <location>
        <position position="267"/>
    </location>
    <ligand>
        <name>isopentenyl diphosphate</name>
        <dbReference type="ChEBI" id="CHEBI:128769"/>
    </ligand>
</feature>
<dbReference type="GO" id="GO:0051745">
    <property type="term" value="F:4-hydroxy-3-methylbut-2-enyl diphosphate reductase activity"/>
    <property type="evidence" value="ECO:0007669"/>
    <property type="project" value="UniProtKB-UniRule"/>
</dbReference>
<keyword evidence="5" id="KW-0560">Oxidoreductase</keyword>
<dbReference type="AlphaFoldDB" id="A0A1T4W5E5"/>
<evidence type="ECO:0000256" key="2">
    <source>
        <dbReference type="ARBA" id="ARBA00022723"/>
    </source>
</evidence>
<keyword evidence="7" id="KW-1185">Reference proteome</keyword>
<feature type="binding site" evidence="5">
    <location>
        <position position="223"/>
    </location>
    <ligand>
        <name>dimethylallyl diphosphate</name>
        <dbReference type="ChEBI" id="CHEBI:57623"/>
    </ligand>
</feature>
<comment type="cofactor">
    <cofactor evidence="5">
        <name>[4Fe-4S] cluster</name>
        <dbReference type="ChEBI" id="CHEBI:49883"/>
    </cofactor>
    <text evidence="5">Binds 1 [4Fe-4S] cluster per subunit.</text>
</comment>
<dbReference type="NCBIfam" id="TIGR00216">
    <property type="entry name" value="ispH_lytB"/>
    <property type="match status" value="1"/>
</dbReference>
<keyword evidence="3 5" id="KW-0408">Iron</keyword>
<feature type="binding site" evidence="5">
    <location>
        <position position="43"/>
    </location>
    <ligand>
        <name>(2E)-4-hydroxy-3-methylbut-2-enyl diphosphate</name>
        <dbReference type="ChEBI" id="CHEBI:128753"/>
    </ligand>
</feature>
<sequence>MEVIRAETAGFCMGVDMALNKLNRLMQENGEGRDVRTLGPIIHNPQVLARYEKQGVFTADTPEDVPRGAHCVIRAHGIPRHVEDRLRKRGVTILDATCPRVKKAQTLIAKHSDQGRTLLLYGEAEHPEVKGLLSYAGDDAIVFGSPEELDPEHLDPSRPYVLAAQTTQDREIFDELMNAMQADPNLDVVVLQTICDATKLRQEEAMHIAMDVDCMVVVGGRISGNTRRLVQVCEAKGARCVHVETPEELPLEELRTCARIGLTAGASTPGDIIDAVEAALLSI</sequence>
<dbReference type="CDD" id="cd13944">
    <property type="entry name" value="lytB_ispH"/>
    <property type="match status" value="1"/>
</dbReference>
<comment type="catalytic activity">
    <reaction evidence="5">
        <text>dimethylallyl diphosphate + 2 oxidized [2Fe-2S]-[ferredoxin] + H2O = (2E)-4-hydroxy-3-methylbut-2-enyl diphosphate + 2 reduced [2Fe-2S]-[ferredoxin] + 2 H(+)</text>
        <dbReference type="Rhea" id="RHEA:24825"/>
        <dbReference type="Rhea" id="RHEA-COMP:10000"/>
        <dbReference type="Rhea" id="RHEA-COMP:10001"/>
        <dbReference type="ChEBI" id="CHEBI:15377"/>
        <dbReference type="ChEBI" id="CHEBI:15378"/>
        <dbReference type="ChEBI" id="CHEBI:33737"/>
        <dbReference type="ChEBI" id="CHEBI:33738"/>
        <dbReference type="ChEBI" id="CHEBI:57623"/>
        <dbReference type="ChEBI" id="CHEBI:128753"/>
        <dbReference type="EC" id="1.17.7.4"/>
    </reaction>
</comment>